<evidence type="ECO:0000256" key="4">
    <source>
        <dbReference type="ARBA" id="ARBA00022771"/>
    </source>
</evidence>
<keyword evidence="4 9" id="KW-0863">Zinc-finger</keyword>
<reference evidence="12 13" key="1">
    <citation type="submission" date="2023-10" db="EMBL/GenBank/DDBJ databases">
        <title>Chromosome-scale genome assembly provides insights into flower coloration mechanisms of Canna indica.</title>
        <authorList>
            <person name="Li C."/>
        </authorList>
    </citation>
    <scope>NUCLEOTIDE SEQUENCE [LARGE SCALE GENOMIC DNA]</scope>
    <source>
        <tissue evidence="12">Flower</tissue>
    </source>
</reference>
<dbReference type="EMBL" id="CP136893">
    <property type="protein sequence ID" value="WOL05830.1"/>
    <property type="molecule type" value="Genomic_DNA"/>
</dbReference>
<evidence type="ECO:0000256" key="7">
    <source>
        <dbReference type="ARBA" id="ARBA00023163"/>
    </source>
</evidence>
<name>A0AAQ3KC90_9LILI</name>
<dbReference type="PROSITE" id="PS50119">
    <property type="entry name" value="ZF_BBOX"/>
    <property type="match status" value="1"/>
</dbReference>
<dbReference type="InterPro" id="IPR000315">
    <property type="entry name" value="Znf_B-box"/>
</dbReference>
<keyword evidence="6" id="KW-0805">Transcription regulation</keyword>
<evidence type="ECO:0000256" key="3">
    <source>
        <dbReference type="ARBA" id="ARBA00022737"/>
    </source>
</evidence>
<feature type="compositionally biased region" description="Low complexity" evidence="10">
    <location>
        <begin position="51"/>
        <end position="63"/>
    </location>
</feature>
<evidence type="ECO:0000256" key="6">
    <source>
        <dbReference type="ARBA" id="ARBA00023015"/>
    </source>
</evidence>
<keyword evidence="13" id="KW-1185">Reference proteome</keyword>
<keyword evidence="3" id="KW-0677">Repeat</keyword>
<feature type="domain" description="B box-type" evidence="11">
    <location>
        <begin position="1"/>
        <end position="47"/>
    </location>
</feature>
<evidence type="ECO:0000256" key="2">
    <source>
        <dbReference type="ARBA" id="ARBA00022723"/>
    </source>
</evidence>
<dbReference type="PANTHER" id="PTHR31832:SF63">
    <property type="entry name" value="B-BOX ZINC FINGER PROTEIN 23"/>
    <property type="match status" value="1"/>
</dbReference>
<keyword evidence="8" id="KW-0539">Nucleus</keyword>
<organism evidence="12 13">
    <name type="scientific">Canna indica</name>
    <name type="common">Indian-shot</name>
    <dbReference type="NCBI Taxonomy" id="4628"/>
    <lineage>
        <taxon>Eukaryota</taxon>
        <taxon>Viridiplantae</taxon>
        <taxon>Streptophyta</taxon>
        <taxon>Embryophyta</taxon>
        <taxon>Tracheophyta</taxon>
        <taxon>Spermatophyta</taxon>
        <taxon>Magnoliopsida</taxon>
        <taxon>Liliopsida</taxon>
        <taxon>Zingiberales</taxon>
        <taxon>Cannaceae</taxon>
        <taxon>Canna</taxon>
    </lineage>
</organism>
<protein>
    <submittedName>
        <fullName evidence="12">B-box zinc finger protein 22-like</fullName>
    </submittedName>
</protein>
<keyword evidence="5" id="KW-0862">Zinc</keyword>
<accession>A0AAQ3KC90</accession>
<evidence type="ECO:0000256" key="1">
    <source>
        <dbReference type="ARBA" id="ARBA00004123"/>
    </source>
</evidence>
<dbReference type="CDD" id="cd19821">
    <property type="entry name" value="Bbox1_BBX-like"/>
    <property type="match status" value="1"/>
</dbReference>
<dbReference type="InterPro" id="IPR049808">
    <property type="entry name" value="CONSTANS-like_Bbox1"/>
</dbReference>
<feature type="region of interest" description="Disordered" evidence="10">
    <location>
        <begin position="41"/>
        <end position="65"/>
    </location>
</feature>
<dbReference type="Proteomes" id="UP001327560">
    <property type="component" value="Chromosome 4"/>
</dbReference>
<comment type="subcellular location">
    <subcellularLocation>
        <location evidence="1">Nucleus</location>
    </subcellularLocation>
</comment>
<evidence type="ECO:0000256" key="9">
    <source>
        <dbReference type="PROSITE-ProRule" id="PRU00024"/>
    </source>
</evidence>
<dbReference type="GO" id="GO:0005634">
    <property type="term" value="C:nucleus"/>
    <property type="evidence" value="ECO:0007669"/>
    <property type="project" value="UniProtKB-SubCell"/>
</dbReference>
<keyword evidence="2" id="KW-0479">Metal-binding</keyword>
<evidence type="ECO:0000313" key="13">
    <source>
        <dbReference type="Proteomes" id="UP001327560"/>
    </source>
</evidence>
<sequence>MKIQCDVYKRAASAVLCCADKVALCWGCDEEVHTTNKLAEKHQRVPLLPTNSNSSSSSSSSSSQVPICNICQSCLDYWEVVPWVAEEEENVLTFMQPNHDNAQVDRNTALRLVKRHKQLQASGLNVAKS</sequence>
<dbReference type="SMART" id="SM00336">
    <property type="entry name" value="BBOX"/>
    <property type="match status" value="1"/>
</dbReference>
<dbReference type="GO" id="GO:0008270">
    <property type="term" value="F:zinc ion binding"/>
    <property type="evidence" value="ECO:0007669"/>
    <property type="project" value="UniProtKB-KW"/>
</dbReference>
<dbReference type="InterPro" id="IPR051979">
    <property type="entry name" value="B-box_zinc_finger"/>
</dbReference>
<dbReference type="PANTHER" id="PTHR31832">
    <property type="entry name" value="B-BOX ZINC FINGER PROTEIN 22"/>
    <property type="match status" value="1"/>
</dbReference>
<evidence type="ECO:0000256" key="10">
    <source>
        <dbReference type="SAM" id="MobiDB-lite"/>
    </source>
</evidence>
<evidence type="ECO:0000256" key="8">
    <source>
        <dbReference type="ARBA" id="ARBA00023242"/>
    </source>
</evidence>
<dbReference type="AlphaFoldDB" id="A0AAQ3KC90"/>
<evidence type="ECO:0000259" key="11">
    <source>
        <dbReference type="PROSITE" id="PS50119"/>
    </source>
</evidence>
<dbReference type="GO" id="GO:0009640">
    <property type="term" value="P:photomorphogenesis"/>
    <property type="evidence" value="ECO:0007669"/>
    <property type="project" value="TreeGrafter"/>
</dbReference>
<evidence type="ECO:0000256" key="5">
    <source>
        <dbReference type="ARBA" id="ARBA00022833"/>
    </source>
</evidence>
<keyword evidence="7" id="KW-0804">Transcription</keyword>
<evidence type="ECO:0000313" key="12">
    <source>
        <dbReference type="EMBL" id="WOL05830.1"/>
    </source>
</evidence>
<dbReference type="GO" id="GO:0006355">
    <property type="term" value="P:regulation of DNA-templated transcription"/>
    <property type="evidence" value="ECO:0007669"/>
    <property type="project" value="TreeGrafter"/>
</dbReference>
<proteinExistence type="predicted"/>
<gene>
    <name evidence="12" type="ORF">Cni_G14561</name>
</gene>